<dbReference type="RefSeq" id="WP_076165985.1">
    <property type="nucleotide sequence ID" value="NZ_MRTP01000001.1"/>
</dbReference>
<name>A0A1R1F121_9BACL</name>
<organism evidence="2 3">
    <name type="scientific">Paenibacillus rhizosphaerae</name>
    <dbReference type="NCBI Taxonomy" id="297318"/>
    <lineage>
        <taxon>Bacteria</taxon>
        <taxon>Bacillati</taxon>
        <taxon>Bacillota</taxon>
        <taxon>Bacilli</taxon>
        <taxon>Bacillales</taxon>
        <taxon>Paenibacillaceae</taxon>
        <taxon>Paenibacillus</taxon>
    </lineage>
</organism>
<feature type="region of interest" description="Disordered" evidence="1">
    <location>
        <begin position="1"/>
        <end position="64"/>
    </location>
</feature>
<accession>A0A1R1F121</accession>
<reference evidence="2 3" key="1">
    <citation type="submission" date="2016-11" db="EMBL/GenBank/DDBJ databases">
        <title>Paenibacillus species isolates.</title>
        <authorList>
            <person name="Beno S.M."/>
        </authorList>
    </citation>
    <scope>NUCLEOTIDE SEQUENCE [LARGE SCALE GENOMIC DNA]</scope>
    <source>
        <strain evidence="2 3">FSL R5-0378</strain>
    </source>
</reference>
<sequence length="64" mass="7491">MTTQDPKKILKQKHEQDEQKAEFTDFARSQSGHTEMEAGQEFGHDRAPDEQNRMKSVENRQSSR</sequence>
<feature type="compositionally biased region" description="Basic and acidic residues" evidence="1">
    <location>
        <begin position="42"/>
        <end position="58"/>
    </location>
</feature>
<dbReference type="Proteomes" id="UP000187172">
    <property type="component" value="Unassembled WGS sequence"/>
</dbReference>
<evidence type="ECO:0000313" key="2">
    <source>
        <dbReference type="EMBL" id="OMF57721.1"/>
    </source>
</evidence>
<proteinExistence type="predicted"/>
<protein>
    <submittedName>
        <fullName evidence="2">Uncharacterized protein</fullName>
    </submittedName>
</protein>
<keyword evidence="3" id="KW-1185">Reference proteome</keyword>
<dbReference type="EMBL" id="MRTP01000001">
    <property type="protein sequence ID" value="OMF57721.1"/>
    <property type="molecule type" value="Genomic_DNA"/>
</dbReference>
<comment type="caution">
    <text evidence="2">The sequence shown here is derived from an EMBL/GenBank/DDBJ whole genome shotgun (WGS) entry which is preliminary data.</text>
</comment>
<feature type="compositionally biased region" description="Basic and acidic residues" evidence="1">
    <location>
        <begin position="1"/>
        <end position="25"/>
    </location>
</feature>
<evidence type="ECO:0000313" key="3">
    <source>
        <dbReference type="Proteomes" id="UP000187172"/>
    </source>
</evidence>
<dbReference type="AlphaFoldDB" id="A0A1R1F121"/>
<evidence type="ECO:0000256" key="1">
    <source>
        <dbReference type="SAM" id="MobiDB-lite"/>
    </source>
</evidence>
<gene>
    <name evidence="2" type="ORF">BK138_03775</name>
</gene>